<proteinExistence type="inferred from homology"/>
<evidence type="ECO:0000256" key="1">
    <source>
        <dbReference type="HAMAP-Rule" id="MF_01187"/>
    </source>
</evidence>
<dbReference type="Proteomes" id="UP001169492">
    <property type="component" value="Unassembled WGS sequence"/>
</dbReference>
<keyword evidence="4" id="KW-1185">Reference proteome</keyword>
<comment type="caution">
    <text evidence="2">The sequence shown here is derived from an EMBL/GenBank/DDBJ whole genome shotgun (WGS) entry which is preliminary data.</text>
</comment>
<dbReference type="PANTHER" id="PTHR33505:SF4">
    <property type="entry name" value="PROTEIN PREY, MITOCHONDRIAL"/>
    <property type="match status" value="1"/>
</dbReference>
<evidence type="ECO:0000313" key="2">
    <source>
        <dbReference type="EMBL" id="MDN7124050.1"/>
    </source>
</evidence>
<dbReference type="RefSeq" id="WP_301774174.1">
    <property type="nucleotide sequence ID" value="NZ_JAGGJB010000002.1"/>
</dbReference>
<gene>
    <name evidence="2" type="ORF">J6I90_04095</name>
    <name evidence="3" type="ORF">J6I92_00260</name>
</gene>
<dbReference type="SUPFAM" id="SSF158997">
    <property type="entry name" value="Trm112p-like"/>
    <property type="match status" value="1"/>
</dbReference>
<dbReference type="Pfam" id="PF03966">
    <property type="entry name" value="Trm112p"/>
    <property type="match status" value="1"/>
</dbReference>
<protein>
    <recommendedName>
        <fullName evidence="1">UPF0434 protein J6I90_04095</fullName>
    </recommendedName>
</protein>
<evidence type="ECO:0000313" key="5">
    <source>
        <dbReference type="Proteomes" id="UP001169492"/>
    </source>
</evidence>
<sequence length="65" mass="7289">MALDERTLALLACPVCKGRLVWLAQSKELVCRGDRMAFPVRDEIPILMTSAARTLSTQDLEQMPK</sequence>
<evidence type="ECO:0000313" key="4">
    <source>
        <dbReference type="Proteomes" id="UP001169491"/>
    </source>
</evidence>
<dbReference type="InterPro" id="IPR005651">
    <property type="entry name" value="Trm112-like"/>
</dbReference>
<comment type="similarity">
    <text evidence="1">Belongs to the UPF0434 family.</text>
</comment>
<dbReference type="GO" id="GO:0005829">
    <property type="term" value="C:cytosol"/>
    <property type="evidence" value="ECO:0007669"/>
    <property type="project" value="TreeGrafter"/>
</dbReference>
<dbReference type="Proteomes" id="UP001169491">
    <property type="component" value="Unassembled WGS sequence"/>
</dbReference>
<dbReference type="FunFam" id="2.20.25.10:FF:000002">
    <property type="entry name" value="UPF0434 protein YcaR"/>
    <property type="match status" value="1"/>
</dbReference>
<dbReference type="EMBL" id="JAGGJC010000001">
    <property type="protein sequence ID" value="MDN7128307.1"/>
    <property type="molecule type" value="Genomic_DNA"/>
</dbReference>
<dbReference type="AlphaFoldDB" id="A0AAW7QYV4"/>
<dbReference type="EMBL" id="JAGGJB010000002">
    <property type="protein sequence ID" value="MDN7124050.1"/>
    <property type="molecule type" value="Genomic_DNA"/>
</dbReference>
<evidence type="ECO:0000313" key="3">
    <source>
        <dbReference type="EMBL" id="MDN7128307.1"/>
    </source>
</evidence>
<dbReference type="HAMAP" id="MF_01187">
    <property type="entry name" value="UPF0434"/>
    <property type="match status" value="1"/>
</dbReference>
<dbReference type="Gene3D" id="2.20.25.10">
    <property type="match status" value="1"/>
</dbReference>
<name>A0AAW7QYV4_9GAMM</name>
<accession>A0AAW7QYV4</accession>
<dbReference type="PANTHER" id="PTHR33505">
    <property type="entry name" value="ZGC:162634"/>
    <property type="match status" value="1"/>
</dbReference>
<organism evidence="2 5">
    <name type="scientific">Pseudidiomarina terrestris</name>
    <dbReference type="NCBI Taxonomy" id="2820060"/>
    <lineage>
        <taxon>Bacteria</taxon>
        <taxon>Pseudomonadati</taxon>
        <taxon>Pseudomonadota</taxon>
        <taxon>Gammaproteobacteria</taxon>
        <taxon>Alteromonadales</taxon>
        <taxon>Idiomarinaceae</taxon>
        <taxon>Pseudidiomarina</taxon>
    </lineage>
</organism>
<reference evidence="4 5" key="1">
    <citation type="submission" date="2021-03" db="EMBL/GenBank/DDBJ databases">
        <title>Pseudidiomarina terrestris, a new bacterium isolated from saline soil.</title>
        <authorList>
            <person name="Galisteo C."/>
            <person name="De La Haba R."/>
            <person name="Sanchez-Porro C."/>
            <person name="Ventosa A."/>
        </authorList>
    </citation>
    <scope>NUCLEOTIDE SEQUENCE [LARGE SCALE GENOMIC DNA]</scope>
    <source>
        <strain evidence="2 5">1APP75-32.1</strain>
        <strain evidence="4">1APR75-15</strain>
        <strain evidence="3">1ASR75-15</strain>
    </source>
</reference>